<name>F8PDA3_SERL9</name>
<dbReference type="GeneID" id="18815955"/>
<dbReference type="Proteomes" id="UP000008064">
    <property type="component" value="Unassembled WGS sequence"/>
</dbReference>
<dbReference type="EMBL" id="GL945446">
    <property type="protein sequence ID" value="EGO18724.1"/>
    <property type="molecule type" value="Genomic_DNA"/>
</dbReference>
<dbReference type="HOGENOM" id="CLU_1469064_0_0_1"/>
<protein>
    <submittedName>
        <fullName evidence="1">Uncharacterized protein</fullName>
    </submittedName>
</protein>
<sequence length="184" mass="20827">MSYLIGGGNYYTSHSFKLIKWRVLDTFVQTFFEPQLACDDDLDEQSIDDDGDDIVEDEWGYLNGSGMENYSDGHNISDGTQELNLLIGDGAPTMSNNILDYTLRPSVNVFQCMSLWEFNQWTAKITKASDNLLVTALDTSTAANMPFMCFSKDVKSKIGIEDDFERRSRVTTLKHAVSFQEELK</sequence>
<gene>
    <name evidence="1" type="ORF">SERLADRAFT_443691</name>
</gene>
<organism>
    <name type="scientific">Serpula lacrymans var. lacrymans (strain S7.9)</name>
    <name type="common">Dry rot fungus</name>
    <dbReference type="NCBI Taxonomy" id="578457"/>
    <lineage>
        <taxon>Eukaryota</taxon>
        <taxon>Fungi</taxon>
        <taxon>Dikarya</taxon>
        <taxon>Basidiomycota</taxon>
        <taxon>Agaricomycotina</taxon>
        <taxon>Agaricomycetes</taxon>
        <taxon>Agaricomycetidae</taxon>
        <taxon>Boletales</taxon>
        <taxon>Coniophorineae</taxon>
        <taxon>Serpulaceae</taxon>
        <taxon>Serpula</taxon>
    </lineage>
</organism>
<dbReference type="KEGG" id="sla:SERLADRAFT_443691"/>
<dbReference type="AlphaFoldDB" id="F8PDA3"/>
<dbReference type="RefSeq" id="XP_007324377.1">
    <property type="nucleotide sequence ID" value="XM_007324315.1"/>
</dbReference>
<proteinExistence type="predicted"/>
<evidence type="ECO:0000313" key="1">
    <source>
        <dbReference type="EMBL" id="EGO18724.1"/>
    </source>
</evidence>
<reference evidence="1" key="1">
    <citation type="submission" date="2011-04" db="EMBL/GenBank/DDBJ databases">
        <title>Evolution of plant cell wall degrading machinery underlies the functional diversity of forest fungi.</title>
        <authorList>
            <consortium name="US DOE Joint Genome Institute (JGI-PGF)"/>
            <person name="Eastwood D.C."/>
            <person name="Floudas D."/>
            <person name="Binder M."/>
            <person name="Majcherczyk A."/>
            <person name="Schneider P."/>
            <person name="Aerts A."/>
            <person name="Asiegbu F.O."/>
            <person name="Baker S.E."/>
            <person name="Barry K."/>
            <person name="Bendiksby M."/>
            <person name="Blumentritt M."/>
            <person name="Coutinho P.M."/>
            <person name="Cullen D."/>
            <person name="Cullen D."/>
            <person name="Gathman A."/>
            <person name="Goodell B."/>
            <person name="Henrissat B."/>
            <person name="Ihrmark K."/>
            <person name="Kauserud H."/>
            <person name="Kohler A."/>
            <person name="LaButti K."/>
            <person name="Lapidus A."/>
            <person name="Lavin J.L."/>
            <person name="Lee Y.-H."/>
            <person name="Lindquist E."/>
            <person name="Lilly W."/>
            <person name="Lucas S."/>
            <person name="Morin E."/>
            <person name="Murat C."/>
            <person name="Oguiza J.A."/>
            <person name="Park J."/>
            <person name="Pisabarro A.G."/>
            <person name="Riley R."/>
            <person name="Rosling A."/>
            <person name="Salamov A."/>
            <person name="Schmidt O."/>
            <person name="Schmutz J."/>
            <person name="Skrede I."/>
            <person name="Stenlid J."/>
            <person name="Wiebenga A."/>
            <person name="Xie X."/>
            <person name="Kues U."/>
            <person name="Hibbett D.S."/>
            <person name="Hoffmeister D."/>
            <person name="Hogberg N."/>
            <person name="Martin F."/>
            <person name="Grigoriev I.V."/>
            <person name="Watkinson S.C."/>
        </authorList>
    </citation>
    <scope>NUCLEOTIDE SEQUENCE</scope>
    <source>
        <strain evidence="1">S7.9</strain>
    </source>
</reference>
<accession>F8PDA3</accession>